<name>A0A1M7DJU6_9FLAO</name>
<evidence type="ECO:0000313" key="10">
    <source>
        <dbReference type="EMBL" id="SHL79750.1"/>
    </source>
</evidence>
<dbReference type="PANTHER" id="PTHR30026:SF20">
    <property type="entry name" value="OUTER MEMBRANE PROTEIN TOLC"/>
    <property type="match status" value="1"/>
</dbReference>
<dbReference type="Gene3D" id="1.20.1600.10">
    <property type="entry name" value="Outer membrane efflux proteins (OEP)"/>
    <property type="match status" value="1"/>
</dbReference>
<comment type="subcellular location">
    <subcellularLocation>
        <location evidence="1">Cell outer membrane</location>
    </subcellularLocation>
</comment>
<evidence type="ECO:0000256" key="4">
    <source>
        <dbReference type="ARBA" id="ARBA00022452"/>
    </source>
</evidence>
<feature type="coiled-coil region" evidence="8">
    <location>
        <begin position="370"/>
        <end position="397"/>
    </location>
</feature>
<dbReference type="PANTHER" id="PTHR30026">
    <property type="entry name" value="OUTER MEMBRANE PROTEIN TOLC"/>
    <property type="match status" value="1"/>
</dbReference>
<dbReference type="GO" id="GO:0009279">
    <property type="term" value="C:cell outer membrane"/>
    <property type="evidence" value="ECO:0007669"/>
    <property type="project" value="UniProtKB-SubCell"/>
</dbReference>
<evidence type="ECO:0000256" key="7">
    <source>
        <dbReference type="ARBA" id="ARBA00023237"/>
    </source>
</evidence>
<keyword evidence="7" id="KW-0998">Cell outer membrane</keyword>
<evidence type="ECO:0000256" key="3">
    <source>
        <dbReference type="ARBA" id="ARBA00022448"/>
    </source>
</evidence>
<sequence length="483" mass="55899">MNTYLTFDVFTASIKLKTFVYYSFIFIMFLKKQVTPEQPKINFLKSVLLTLLLFPYAMAVQAQQSVALTLPEAMRIANENNRTIRKAQIQRKITETEIRTAKNLRLPEVHFNAMYSRLSDLTQYRGGFFSQKETIAPLPGNLIYDAVSNFRMPIYEANGINNAIKKSKLQSEIAEINVEKAENDVRLEVVATFLGIYKMMELQKIIDESIKEEQERLKEVKVFKAFGTVTKNEVLRAELQLSDRELTALTNNKNCTIALQELKTVLQLPEESNIEIDTTGLFDRDTMEDYDFYFKKTMQNEEMKMASGEVAVKKTELKMVKAKYLPKIGFFGNYNLRYPNYMAFRLDMPFLYTIGQIGVEATYDLSALYKNKVQVQVANLQLELQQNESEIVKNEMTDKVFRQHTQYQEISDQLVVTKKALDLAQENYRIVKVKYLNQLVLITEMVDADNALLQAKFNRIATRIDALMKQYELLHTAGILSKK</sequence>
<dbReference type="GO" id="GO:1990281">
    <property type="term" value="C:efflux pump complex"/>
    <property type="evidence" value="ECO:0007669"/>
    <property type="project" value="TreeGrafter"/>
</dbReference>
<dbReference type="GO" id="GO:0015288">
    <property type="term" value="F:porin activity"/>
    <property type="evidence" value="ECO:0007669"/>
    <property type="project" value="TreeGrafter"/>
</dbReference>
<dbReference type="InterPro" id="IPR003423">
    <property type="entry name" value="OMP_efflux"/>
</dbReference>
<keyword evidence="11" id="KW-1185">Reference proteome</keyword>
<dbReference type="RefSeq" id="WP_245793809.1">
    <property type="nucleotide sequence ID" value="NZ_FRBU01000014.1"/>
</dbReference>
<dbReference type="STRING" id="69322.SAMN05443669_101410"/>
<evidence type="ECO:0000256" key="9">
    <source>
        <dbReference type="SAM" id="Phobius"/>
    </source>
</evidence>
<evidence type="ECO:0000256" key="8">
    <source>
        <dbReference type="SAM" id="Coils"/>
    </source>
</evidence>
<keyword evidence="5 9" id="KW-0812">Transmembrane</keyword>
<dbReference type="AlphaFoldDB" id="A0A1M7DJU6"/>
<keyword evidence="9" id="KW-1133">Transmembrane helix</keyword>
<keyword evidence="3" id="KW-0813">Transport</keyword>
<feature type="transmembrane region" description="Helical" evidence="9">
    <location>
        <begin position="42"/>
        <end position="59"/>
    </location>
</feature>
<evidence type="ECO:0000256" key="1">
    <source>
        <dbReference type="ARBA" id="ARBA00004442"/>
    </source>
</evidence>
<protein>
    <submittedName>
        <fullName evidence="10">Outer membrane protein TolC</fullName>
    </submittedName>
</protein>
<dbReference type="GO" id="GO:0015562">
    <property type="term" value="F:efflux transmembrane transporter activity"/>
    <property type="evidence" value="ECO:0007669"/>
    <property type="project" value="InterPro"/>
</dbReference>
<evidence type="ECO:0000256" key="5">
    <source>
        <dbReference type="ARBA" id="ARBA00022692"/>
    </source>
</evidence>
<organism evidence="10 11">
    <name type="scientific">Flavobacterium xanthum</name>
    <dbReference type="NCBI Taxonomy" id="69322"/>
    <lineage>
        <taxon>Bacteria</taxon>
        <taxon>Pseudomonadati</taxon>
        <taxon>Bacteroidota</taxon>
        <taxon>Flavobacteriia</taxon>
        <taxon>Flavobacteriales</taxon>
        <taxon>Flavobacteriaceae</taxon>
        <taxon>Flavobacterium</taxon>
    </lineage>
</organism>
<dbReference type="EMBL" id="FRBU01000014">
    <property type="protein sequence ID" value="SHL79750.1"/>
    <property type="molecule type" value="Genomic_DNA"/>
</dbReference>
<reference evidence="11" key="1">
    <citation type="submission" date="2016-11" db="EMBL/GenBank/DDBJ databases">
        <authorList>
            <person name="Varghese N."/>
            <person name="Submissions S."/>
        </authorList>
    </citation>
    <scope>NUCLEOTIDE SEQUENCE [LARGE SCALE GENOMIC DNA]</scope>
    <source>
        <strain evidence="11">DSM 3661</strain>
    </source>
</reference>
<comment type="similarity">
    <text evidence="2">Belongs to the outer membrane factor (OMF) (TC 1.B.17) family.</text>
</comment>
<dbReference type="Proteomes" id="UP000184260">
    <property type="component" value="Unassembled WGS sequence"/>
</dbReference>
<evidence type="ECO:0000313" key="11">
    <source>
        <dbReference type="Proteomes" id="UP000184260"/>
    </source>
</evidence>
<proteinExistence type="inferred from homology"/>
<keyword evidence="4" id="KW-1134">Transmembrane beta strand</keyword>
<dbReference type="Pfam" id="PF02321">
    <property type="entry name" value="OEP"/>
    <property type="match status" value="1"/>
</dbReference>
<evidence type="ECO:0000256" key="6">
    <source>
        <dbReference type="ARBA" id="ARBA00023136"/>
    </source>
</evidence>
<gene>
    <name evidence="10" type="ORF">SAMN05443669_101410</name>
</gene>
<feature type="transmembrane region" description="Helical" evidence="9">
    <location>
        <begin position="12"/>
        <end position="30"/>
    </location>
</feature>
<evidence type="ECO:0000256" key="2">
    <source>
        <dbReference type="ARBA" id="ARBA00007613"/>
    </source>
</evidence>
<accession>A0A1M7DJU6</accession>
<dbReference type="SUPFAM" id="SSF56954">
    <property type="entry name" value="Outer membrane efflux proteins (OEP)"/>
    <property type="match status" value="1"/>
</dbReference>
<dbReference type="InterPro" id="IPR051906">
    <property type="entry name" value="TolC-like"/>
</dbReference>
<keyword evidence="6 9" id="KW-0472">Membrane</keyword>
<keyword evidence="8" id="KW-0175">Coiled coil</keyword>